<evidence type="ECO:0000256" key="1">
    <source>
        <dbReference type="SAM" id="Phobius"/>
    </source>
</evidence>
<dbReference type="Gene3D" id="1.20.1250.20">
    <property type="entry name" value="MFS general substrate transporter like domains"/>
    <property type="match status" value="2"/>
</dbReference>
<dbReference type="SUPFAM" id="SSF103473">
    <property type="entry name" value="MFS general substrate transporter"/>
    <property type="match status" value="1"/>
</dbReference>
<feature type="transmembrane region" description="Helical" evidence="1">
    <location>
        <begin position="101"/>
        <end position="123"/>
    </location>
</feature>
<evidence type="ECO:0000313" key="2">
    <source>
        <dbReference type="EMBL" id="RRJ87071.1"/>
    </source>
</evidence>
<feature type="transmembrane region" description="Helical" evidence="1">
    <location>
        <begin position="78"/>
        <end position="95"/>
    </location>
</feature>
<feature type="transmembrane region" description="Helical" evidence="1">
    <location>
        <begin position="210"/>
        <end position="228"/>
    </location>
</feature>
<feature type="transmembrane region" description="Helical" evidence="1">
    <location>
        <begin position="163"/>
        <end position="183"/>
    </location>
</feature>
<dbReference type="InterPro" id="IPR052524">
    <property type="entry name" value="MFS_Cyanate_Porter"/>
</dbReference>
<dbReference type="Proteomes" id="UP000274391">
    <property type="component" value="Unassembled WGS sequence"/>
</dbReference>
<protein>
    <submittedName>
        <fullName evidence="2">MFS transporter</fullName>
    </submittedName>
</protein>
<keyword evidence="1" id="KW-0812">Transmembrane</keyword>
<name>A0A3P3VW90_9MICO</name>
<dbReference type="PANTHER" id="PTHR23523">
    <property type="match status" value="1"/>
</dbReference>
<evidence type="ECO:0000313" key="3">
    <source>
        <dbReference type="Proteomes" id="UP000274391"/>
    </source>
</evidence>
<keyword evidence="1" id="KW-1133">Transmembrane helix</keyword>
<dbReference type="InterPro" id="IPR036259">
    <property type="entry name" value="MFS_trans_sf"/>
</dbReference>
<feature type="transmembrane region" description="Helical" evidence="1">
    <location>
        <begin position="135"/>
        <end position="157"/>
    </location>
</feature>
<reference evidence="2 3" key="1">
    <citation type="submission" date="2018-11" db="EMBL/GenBank/DDBJ databases">
        <title>YIM 102482-1 draft genome.</title>
        <authorList>
            <person name="Li G."/>
            <person name="Jiang Y."/>
        </authorList>
    </citation>
    <scope>NUCLEOTIDE SEQUENCE [LARGE SCALE GENOMIC DNA]</scope>
    <source>
        <strain evidence="2 3">YIM 102482-1</strain>
    </source>
</reference>
<dbReference type="Pfam" id="PF07690">
    <property type="entry name" value="MFS_1"/>
    <property type="match status" value="1"/>
</dbReference>
<dbReference type="InterPro" id="IPR011701">
    <property type="entry name" value="MFS"/>
</dbReference>
<dbReference type="GO" id="GO:0022857">
    <property type="term" value="F:transmembrane transporter activity"/>
    <property type="evidence" value="ECO:0007669"/>
    <property type="project" value="InterPro"/>
</dbReference>
<gene>
    <name evidence="2" type="ORF">EG850_06630</name>
</gene>
<dbReference type="PANTHER" id="PTHR23523:SF2">
    <property type="entry name" value="2-NITROIMIDAZOLE TRANSPORTER"/>
    <property type="match status" value="1"/>
</dbReference>
<organism evidence="2 3">
    <name type="scientific">Gulosibacter macacae</name>
    <dbReference type="NCBI Taxonomy" id="2488791"/>
    <lineage>
        <taxon>Bacteria</taxon>
        <taxon>Bacillati</taxon>
        <taxon>Actinomycetota</taxon>
        <taxon>Actinomycetes</taxon>
        <taxon>Micrococcales</taxon>
        <taxon>Microbacteriaceae</taxon>
        <taxon>Gulosibacter</taxon>
    </lineage>
</organism>
<sequence length="396" mass="41286">MRGYWTSDKVGALVAVLLTAMCMRPAIVSFGPLAQRIGEDLQLSSAQLGGLASVPVLAFGLISAFVARPARHLGYARFTLLALVVLGIGIALRLIPGAWALWSGTALVGAGIAALNVLMPAVVKQRFPERVSFVTGIYSALLVGSAAGFVALATPIAVATGDWRIALAASLPIVIVAAIATILRIRRATPEAGTAAVAPSVASRLWSSPLAWAVTFYMGMQSTIFYIVGNWIPTIEQSVGISEVDAGLHFALSQIVGVPFGFFATALMQRVRDHRPLAATAGIAGVLPVLGAIMVPGLMPLWTVIMGLIAGITLPVALALIGERAGSTAEAARLSGMAQSVGYMLAAAGPFVAGWMFQVTDTWNSVLWLVFGLTLVLGVSGWFAGTNRTIAEERHS</sequence>
<feature type="transmembrane region" description="Helical" evidence="1">
    <location>
        <begin position="366"/>
        <end position="385"/>
    </location>
</feature>
<comment type="caution">
    <text evidence="2">The sequence shown here is derived from an EMBL/GenBank/DDBJ whole genome shotgun (WGS) entry which is preliminary data.</text>
</comment>
<feature type="transmembrane region" description="Helical" evidence="1">
    <location>
        <begin position="46"/>
        <end position="66"/>
    </location>
</feature>
<feature type="transmembrane region" description="Helical" evidence="1">
    <location>
        <begin position="248"/>
        <end position="268"/>
    </location>
</feature>
<accession>A0A3P3VW90</accession>
<feature type="transmembrane region" description="Helical" evidence="1">
    <location>
        <begin position="277"/>
        <end position="295"/>
    </location>
</feature>
<feature type="transmembrane region" description="Helical" evidence="1">
    <location>
        <begin position="301"/>
        <end position="321"/>
    </location>
</feature>
<dbReference type="OrthoDB" id="5317164at2"/>
<dbReference type="RefSeq" id="WP_124971768.1">
    <property type="nucleotide sequence ID" value="NZ_RQVS01000006.1"/>
</dbReference>
<proteinExistence type="predicted"/>
<feature type="transmembrane region" description="Helical" evidence="1">
    <location>
        <begin position="341"/>
        <end position="360"/>
    </location>
</feature>
<dbReference type="AlphaFoldDB" id="A0A3P3VW90"/>
<dbReference type="EMBL" id="RQVS01000006">
    <property type="protein sequence ID" value="RRJ87071.1"/>
    <property type="molecule type" value="Genomic_DNA"/>
</dbReference>
<keyword evidence="3" id="KW-1185">Reference proteome</keyword>
<keyword evidence="1" id="KW-0472">Membrane</keyword>